<dbReference type="AlphaFoldDB" id="A0A8H4R5R5"/>
<dbReference type="Pfam" id="PF01328">
    <property type="entry name" value="Peroxidase_2"/>
    <property type="match status" value="1"/>
</dbReference>
<keyword evidence="10" id="KW-1185">Reference proteome</keyword>
<evidence type="ECO:0000313" key="10">
    <source>
        <dbReference type="Proteomes" id="UP000566819"/>
    </source>
</evidence>
<dbReference type="GO" id="GO:0004601">
    <property type="term" value="F:peroxidase activity"/>
    <property type="evidence" value="ECO:0007669"/>
    <property type="project" value="UniProtKB-KW"/>
</dbReference>
<accession>A0A8H4R5R5</accession>
<evidence type="ECO:0000256" key="1">
    <source>
        <dbReference type="ARBA" id="ARBA00001970"/>
    </source>
</evidence>
<feature type="domain" description="Heme haloperoxidase family profile" evidence="8">
    <location>
        <begin position="52"/>
        <end position="92"/>
    </location>
</feature>
<evidence type="ECO:0000256" key="4">
    <source>
        <dbReference type="ARBA" id="ARBA00022723"/>
    </source>
</evidence>
<dbReference type="InterPro" id="IPR036851">
    <property type="entry name" value="Chloroperoxidase-like_sf"/>
</dbReference>
<keyword evidence="5" id="KW-0560">Oxidoreductase</keyword>
<reference evidence="9 10" key="1">
    <citation type="submission" date="2020-03" db="EMBL/GenBank/DDBJ databases">
        <title>Draft Genome Sequence of Cudoniella acicularis.</title>
        <authorList>
            <person name="Buettner E."/>
            <person name="Kellner H."/>
        </authorList>
    </citation>
    <scope>NUCLEOTIDE SEQUENCE [LARGE SCALE GENOMIC DNA]</scope>
    <source>
        <strain evidence="9 10">DSM 108380</strain>
    </source>
</reference>
<sequence>MIDLSMSPAEKRTIKGLAASIEASAQEKRAGTPLGPGFSASEQYVSNTGDYAFVLPGPNDLRGPSPGLNVMANYGYIPRNGVASITQSIQGTYNDMIKLGPDL</sequence>
<evidence type="ECO:0000313" key="9">
    <source>
        <dbReference type="EMBL" id="KAF4622686.1"/>
    </source>
</evidence>
<gene>
    <name evidence="9" type="ORF">G7Y89_g14341</name>
</gene>
<evidence type="ECO:0000256" key="2">
    <source>
        <dbReference type="ARBA" id="ARBA00022559"/>
    </source>
</evidence>
<dbReference type="GO" id="GO:0046872">
    <property type="term" value="F:metal ion binding"/>
    <property type="evidence" value="ECO:0007669"/>
    <property type="project" value="UniProtKB-KW"/>
</dbReference>
<dbReference type="OrthoDB" id="407298at2759"/>
<comment type="similarity">
    <text evidence="7">Belongs to the chloroperoxidase family.</text>
</comment>
<evidence type="ECO:0000256" key="5">
    <source>
        <dbReference type="ARBA" id="ARBA00023002"/>
    </source>
</evidence>
<evidence type="ECO:0000256" key="6">
    <source>
        <dbReference type="ARBA" id="ARBA00023004"/>
    </source>
</evidence>
<dbReference type="InterPro" id="IPR000028">
    <property type="entry name" value="Chloroperoxidase"/>
</dbReference>
<keyword evidence="2" id="KW-0575">Peroxidase</keyword>
<dbReference type="Proteomes" id="UP000566819">
    <property type="component" value="Unassembled WGS sequence"/>
</dbReference>
<dbReference type="PANTHER" id="PTHR33577:SF1">
    <property type="entry name" value="HEME HALOPEROXIDASE FAMILY PROFILE DOMAIN-CONTAINING PROTEIN"/>
    <property type="match status" value="1"/>
</dbReference>
<comment type="cofactor">
    <cofactor evidence="1">
        <name>heme b</name>
        <dbReference type="ChEBI" id="CHEBI:60344"/>
    </cofactor>
</comment>
<keyword evidence="6" id="KW-0408">Iron</keyword>
<keyword evidence="3" id="KW-0349">Heme</keyword>
<comment type="caution">
    <text evidence="9">The sequence shown here is derived from an EMBL/GenBank/DDBJ whole genome shotgun (WGS) entry which is preliminary data.</text>
</comment>
<proteinExistence type="inferred from homology"/>
<evidence type="ECO:0000259" key="8">
    <source>
        <dbReference type="Pfam" id="PF01328"/>
    </source>
</evidence>
<dbReference type="PANTHER" id="PTHR33577">
    <property type="entry name" value="STERIGMATOCYSTIN BIOSYNTHESIS PEROXIDASE STCC-RELATED"/>
    <property type="match status" value="1"/>
</dbReference>
<evidence type="ECO:0000256" key="3">
    <source>
        <dbReference type="ARBA" id="ARBA00022617"/>
    </source>
</evidence>
<keyword evidence="4" id="KW-0479">Metal-binding</keyword>
<name>A0A8H4R5R5_9HELO</name>
<dbReference type="SUPFAM" id="SSF47571">
    <property type="entry name" value="Cloroperoxidase"/>
    <property type="match status" value="1"/>
</dbReference>
<dbReference type="EMBL" id="JAAMPI010001865">
    <property type="protein sequence ID" value="KAF4622686.1"/>
    <property type="molecule type" value="Genomic_DNA"/>
</dbReference>
<organism evidence="9 10">
    <name type="scientific">Cudoniella acicularis</name>
    <dbReference type="NCBI Taxonomy" id="354080"/>
    <lineage>
        <taxon>Eukaryota</taxon>
        <taxon>Fungi</taxon>
        <taxon>Dikarya</taxon>
        <taxon>Ascomycota</taxon>
        <taxon>Pezizomycotina</taxon>
        <taxon>Leotiomycetes</taxon>
        <taxon>Helotiales</taxon>
        <taxon>Tricladiaceae</taxon>
        <taxon>Cudoniella</taxon>
    </lineage>
</organism>
<evidence type="ECO:0000256" key="7">
    <source>
        <dbReference type="ARBA" id="ARBA00025795"/>
    </source>
</evidence>
<protein>
    <recommendedName>
        <fullName evidence="8">Heme haloperoxidase family profile domain-containing protein</fullName>
    </recommendedName>
</protein>
<dbReference type="Gene3D" id="1.10.489.10">
    <property type="entry name" value="Chloroperoxidase-like"/>
    <property type="match status" value="1"/>
</dbReference>